<reference evidence="11 12" key="1">
    <citation type="submission" date="2024-03" db="EMBL/GenBank/DDBJ databases">
        <title>Draft genome sequence of Klenkia sp. LSe6-5.</title>
        <authorList>
            <person name="Duangmal K."/>
            <person name="Chantavorakit T."/>
        </authorList>
    </citation>
    <scope>NUCLEOTIDE SEQUENCE [LARGE SCALE GENOMIC DNA]</scope>
    <source>
        <strain evidence="11 12">LSe6-5</strain>
    </source>
</reference>
<dbReference type="InterPro" id="IPR012338">
    <property type="entry name" value="Beta-lactam/transpept-like"/>
</dbReference>
<feature type="compositionally biased region" description="Pro residues" evidence="8">
    <location>
        <begin position="45"/>
        <end position="54"/>
    </location>
</feature>
<feature type="chain" id="PRO_5045058472" evidence="9">
    <location>
        <begin position="34"/>
        <end position="521"/>
    </location>
</feature>
<evidence type="ECO:0000256" key="7">
    <source>
        <dbReference type="RuleBase" id="RU004016"/>
    </source>
</evidence>
<evidence type="ECO:0000256" key="6">
    <source>
        <dbReference type="ARBA" id="ARBA00023316"/>
    </source>
</evidence>
<name>A0ABU8DU55_9ACTN</name>
<dbReference type="PANTHER" id="PTHR21581">
    <property type="entry name" value="D-ALANYL-D-ALANINE CARBOXYPEPTIDASE"/>
    <property type="match status" value="1"/>
</dbReference>
<comment type="similarity">
    <text evidence="1 7">Belongs to the peptidase S11 family.</text>
</comment>
<dbReference type="Gene3D" id="3.40.710.10">
    <property type="entry name" value="DD-peptidase/beta-lactamase superfamily"/>
    <property type="match status" value="1"/>
</dbReference>
<evidence type="ECO:0000256" key="5">
    <source>
        <dbReference type="ARBA" id="ARBA00022984"/>
    </source>
</evidence>
<keyword evidence="2 9" id="KW-0732">Signal</keyword>
<feature type="compositionally biased region" description="Low complexity" evidence="8">
    <location>
        <begin position="441"/>
        <end position="456"/>
    </location>
</feature>
<dbReference type="PRINTS" id="PR00725">
    <property type="entry name" value="DADACBPTASE1"/>
</dbReference>
<feature type="region of interest" description="Disordered" evidence="8">
    <location>
        <begin position="37"/>
        <end position="73"/>
    </location>
</feature>
<keyword evidence="12" id="KW-1185">Reference proteome</keyword>
<accession>A0ABU8DU55</accession>
<evidence type="ECO:0000313" key="11">
    <source>
        <dbReference type="EMBL" id="MEI4272367.1"/>
    </source>
</evidence>
<comment type="caution">
    <text evidence="11">The sequence shown here is derived from an EMBL/GenBank/DDBJ whole genome shotgun (WGS) entry which is preliminary data.</text>
</comment>
<dbReference type="Pfam" id="PF00768">
    <property type="entry name" value="Peptidase_S11"/>
    <property type="match status" value="1"/>
</dbReference>
<feature type="region of interest" description="Disordered" evidence="8">
    <location>
        <begin position="424"/>
        <end position="521"/>
    </location>
</feature>
<evidence type="ECO:0000256" key="3">
    <source>
        <dbReference type="ARBA" id="ARBA00022801"/>
    </source>
</evidence>
<keyword evidence="4" id="KW-0133">Cell shape</keyword>
<keyword evidence="6" id="KW-0961">Cell wall biogenesis/degradation</keyword>
<dbReference type="RefSeq" id="WP_336404505.1">
    <property type="nucleotide sequence ID" value="NZ_JBAPLU010000010.1"/>
</dbReference>
<dbReference type="Proteomes" id="UP001361570">
    <property type="component" value="Unassembled WGS sequence"/>
</dbReference>
<evidence type="ECO:0000313" key="12">
    <source>
        <dbReference type="Proteomes" id="UP001361570"/>
    </source>
</evidence>
<evidence type="ECO:0000256" key="4">
    <source>
        <dbReference type="ARBA" id="ARBA00022960"/>
    </source>
</evidence>
<evidence type="ECO:0000256" key="8">
    <source>
        <dbReference type="SAM" id="MobiDB-lite"/>
    </source>
</evidence>
<gene>
    <name evidence="11" type="ORF">TEK04_11600</name>
</gene>
<keyword evidence="3 11" id="KW-0378">Hydrolase</keyword>
<keyword evidence="5" id="KW-0573">Peptidoglycan synthesis</keyword>
<feature type="compositionally biased region" description="Low complexity" evidence="8">
    <location>
        <begin position="492"/>
        <end position="521"/>
    </location>
</feature>
<evidence type="ECO:0000256" key="2">
    <source>
        <dbReference type="ARBA" id="ARBA00022729"/>
    </source>
</evidence>
<evidence type="ECO:0000256" key="1">
    <source>
        <dbReference type="ARBA" id="ARBA00007164"/>
    </source>
</evidence>
<feature type="signal peptide" evidence="9">
    <location>
        <begin position="1"/>
        <end position="33"/>
    </location>
</feature>
<sequence length="521" mass="51844">MRSLLPGARTAAVAAVAGLVLLAMAPAAPAALAADGARPTVDPAAPTPTAPPDGGPAQGHAPDGSTVGGAGLDTRGLVTATGAPALPEGIDARGWLVADAGTGEVLGAQDPHGRYYPASTLKTLTLLTLAPELDPALVVEGTVADEGVEGSRVGLVSGGEYPVSLLFDALVMQSGNDAANALARAAGGVDATLAAMNATAQRIGALDTVAGTPSGLDVAGQTSSPYDLALIMTQLVEDPTTAAVLQQTTAQMPAVPGKSDGYQIQTQNTLLTDYPGTLGGKTGFTDAARHTFVAAAERDGRRLVVSLMQAERYPVATTEQAQRLLDWGFATPAGGGVGTLVRPGEVDADVDDVDLPAPSPADGTLSSLDAAAAAASPAVAPASTEAPAESVLLPVALATAAVAVVVATVVGRRRAVRLVPAGGWSDDRAVRRPPPRRPEAGRPAAGPSTPPGGARRAPTDLPPHPSAPLPPPDPRPAAAGRAEGPARRPAPRRAAGSGLRGRAAPARPTARPPGGSRSTRP</sequence>
<dbReference type="GO" id="GO:0016787">
    <property type="term" value="F:hydrolase activity"/>
    <property type="evidence" value="ECO:0007669"/>
    <property type="project" value="UniProtKB-KW"/>
</dbReference>
<dbReference type="InterPro" id="IPR018044">
    <property type="entry name" value="Peptidase_S11"/>
</dbReference>
<dbReference type="PANTHER" id="PTHR21581:SF33">
    <property type="entry name" value="D-ALANYL-D-ALANINE CARBOXYPEPTIDASE DACB"/>
    <property type="match status" value="1"/>
</dbReference>
<organism evidence="11 12">
    <name type="scientific">Klenkia sesuvii</name>
    <dbReference type="NCBI Taxonomy" id="3103137"/>
    <lineage>
        <taxon>Bacteria</taxon>
        <taxon>Bacillati</taxon>
        <taxon>Actinomycetota</taxon>
        <taxon>Actinomycetes</taxon>
        <taxon>Geodermatophilales</taxon>
        <taxon>Geodermatophilaceae</taxon>
        <taxon>Klenkia</taxon>
    </lineage>
</organism>
<dbReference type="SUPFAM" id="SSF56601">
    <property type="entry name" value="beta-lactamase/transpeptidase-like"/>
    <property type="match status" value="1"/>
</dbReference>
<proteinExistence type="inferred from homology"/>
<feature type="compositionally biased region" description="Pro residues" evidence="8">
    <location>
        <begin position="460"/>
        <end position="475"/>
    </location>
</feature>
<dbReference type="InterPro" id="IPR001967">
    <property type="entry name" value="Peptidase_S11_N"/>
</dbReference>
<evidence type="ECO:0000259" key="10">
    <source>
        <dbReference type="Pfam" id="PF00768"/>
    </source>
</evidence>
<evidence type="ECO:0000256" key="9">
    <source>
        <dbReference type="SAM" id="SignalP"/>
    </source>
</evidence>
<dbReference type="EMBL" id="JBAPLU010000010">
    <property type="protein sequence ID" value="MEI4272367.1"/>
    <property type="molecule type" value="Genomic_DNA"/>
</dbReference>
<feature type="domain" description="Peptidase S11 D-alanyl-D-alanine carboxypeptidase A N-terminal" evidence="10">
    <location>
        <begin position="88"/>
        <end position="311"/>
    </location>
</feature>
<feature type="compositionally biased region" description="Basic and acidic residues" evidence="8">
    <location>
        <begin position="425"/>
        <end position="440"/>
    </location>
</feature>
<protein>
    <submittedName>
        <fullName evidence="11">Serine hydrolase</fullName>
    </submittedName>
</protein>